<feature type="domain" description="Bacterial type II secretion system protein E" evidence="5">
    <location>
        <begin position="190"/>
        <end position="581"/>
    </location>
</feature>
<dbReference type="AlphaFoldDB" id="A0A2H0X9A4"/>
<evidence type="ECO:0000256" key="3">
    <source>
        <dbReference type="ARBA" id="ARBA00022840"/>
    </source>
</evidence>
<proteinExistence type="inferred from homology"/>
<dbReference type="PANTHER" id="PTHR30258:SF1">
    <property type="entry name" value="PROTEIN TRANSPORT PROTEIN HOFB HOMOLOG"/>
    <property type="match status" value="1"/>
</dbReference>
<protein>
    <submittedName>
        <fullName evidence="7">Type II secretion system protein GspE</fullName>
    </submittedName>
</protein>
<evidence type="ECO:0000256" key="4">
    <source>
        <dbReference type="SAM" id="Coils"/>
    </source>
</evidence>
<dbReference type="Gene3D" id="3.30.450.90">
    <property type="match status" value="1"/>
</dbReference>
<dbReference type="GO" id="GO:0005524">
    <property type="term" value="F:ATP binding"/>
    <property type="evidence" value="ECO:0007669"/>
    <property type="project" value="UniProtKB-KW"/>
</dbReference>
<accession>A0A2H0X9A4</accession>
<dbReference type="FunFam" id="3.40.50.300:FF:000398">
    <property type="entry name" value="Type IV pilus assembly ATPase PilB"/>
    <property type="match status" value="1"/>
</dbReference>
<evidence type="ECO:0000256" key="1">
    <source>
        <dbReference type="ARBA" id="ARBA00006611"/>
    </source>
</evidence>
<evidence type="ECO:0000256" key="2">
    <source>
        <dbReference type="ARBA" id="ARBA00022741"/>
    </source>
</evidence>
<evidence type="ECO:0000313" key="7">
    <source>
        <dbReference type="EMBL" id="PIS21482.1"/>
    </source>
</evidence>
<dbReference type="SUPFAM" id="SSF52540">
    <property type="entry name" value="P-loop containing nucleoside triphosphate hydrolases"/>
    <property type="match status" value="1"/>
</dbReference>
<organism evidence="7 8">
    <name type="scientific">candidate division WWE3 bacterium CG08_land_8_20_14_0_20_41_15</name>
    <dbReference type="NCBI Taxonomy" id="1975086"/>
    <lineage>
        <taxon>Bacteria</taxon>
        <taxon>Katanobacteria</taxon>
    </lineage>
</organism>
<feature type="domain" description="Type II secretion system protein GspE N-terminal" evidence="6">
    <location>
        <begin position="69"/>
        <end position="154"/>
    </location>
</feature>
<dbReference type="Pfam" id="PF00437">
    <property type="entry name" value="T2SSE"/>
    <property type="match status" value="1"/>
</dbReference>
<dbReference type="Gene3D" id="3.40.50.300">
    <property type="entry name" value="P-loop containing nucleotide triphosphate hydrolases"/>
    <property type="match status" value="1"/>
</dbReference>
<dbReference type="Proteomes" id="UP000231098">
    <property type="component" value="Unassembled WGS sequence"/>
</dbReference>
<dbReference type="PANTHER" id="PTHR30258">
    <property type="entry name" value="TYPE II SECRETION SYSTEM PROTEIN GSPE-RELATED"/>
    <property type="match status" value="1"/>
</dbReference>
<dbReference type="Pfam" id="PF05157">
    <property type="entry name" value="MshEN"/>
    <property type="match status" value="1"/>
</dbReference>
<dbReference type="SUPFAM" id="SSF160246">
    <property type="entry name" value="EspE N-terminal domain-like"/>
    <property type="match status" value="1"/>
</dbReference>
<keyword evidence="2" id="KW-0547">Nucleotide-binding</keyword>
<evidence type="ECO:0000259" key="6">
    <source>
        <dbReference type="Pfam" id="PF05157"/>
    </source>
</evidence>
<sequence>MEFIYLPMEKPNTPKKFEEIVVSKGFLTQDQVAQVKFESANTGKPLLDIIRSSGIMNSKQIAEVKGELYGYPFVSLKDKTPSQEVSGVISEQIARKYRIFPFEISRNKIQVAMADPLDLEAIQFVEKKSGKQVEPFAVDEEELNKVLSEQFGGEIGEDVNEALAEAGIKTAEIKEEIDQLEEAEERIRVAPVARIVSMILEYAYKSRASDIHVEPQEDFTRVRFRIDGVLQERIKTIPHDAHDSIIARIKILSNLKIDEKRVPQDGRFKIKVGKMETDLRVSTLPTSNGEKVVIRLLRKESTVIQLRDLGLVGPGLKKLEKALLVHDGIILVTGPTGSGKTVTLASALSKINTVRVNIITLEDPVEIRIEGANQVQINPGAGLTFSSGLRSILRQDPNIIMVGEIRDDETASLAIQAALTGHVVLSTLHTNSATGAIPRLLDMKVESFLLASTLELVLAQRLVRKICDNCKEEYPVPKEIEDQIVSTLGDLYKNVEPKRKDGKLMLYRGKGCDKCGKTGYLGRTGIFEVMAASDRINKMIIERRSEDEMTKVAVEEGMITLLQDGFLKVLEGQTTIEDVMRVTQG</sequence>
<comment type="caution">
    <text evidence="7">The sequence shown here is derived from an EMBL/GenBank/DDBJ whole genome shotgun (WGS) entry which is preliminary data.</text>
</comment>
<dbReference type="CDD" id="cd01129">
    <property type="entry name" value="PulE-GspE-like"/>
    <property type="match status" value="1"/>
</dbReference>
<dbReference type="GO" id="GO:0016887">
    <property type="term" value="F:ATP hydrolysis activity"/>
    <property type="evidence" value="ECO:0007669"/>
    <property type="project" value="TreeGrafter"/>
</dbReference>
<dbReference type="InterPro" id="IPR001482">
    <property type="entry name" value="T2SS/T4SS_dom"/>
</dbReference>
<dbReference type="InterPro" id="IPR027417">
    <property type="entry name" value="P-loop_NTPase"/>
</dbReference>
<name>A0A2H0X9A4_UNCKA</name>
<reference evidence="8" key="1">
    <citation type="submission" date="2017-09" db="EMBL/GenBank/DDBJ databases">
        <title>Depth-based differentiation of microbial function through sediment-hosted aquifers and enrichment of novel symbionts in the deep terrestrial subsurface.</title>
        <authorList>
            <person name="Probst A.J."/>
            <person name="Ladd B."/>
            <person name="Jarett J.K."/>
            <person name="Geller-Mcgrath D.E."/>
            <person name="Sieber C.M.K."/>
            <person name="Emerson J.B."/>
            <person name="Anantharaman K."/>
            <person name="Thomas B.C."/>
            <person name="Malmstrom R."/>
            <person name="Stieglmeier M."/>
            <person name="Klingl A."/>
            <person name="Woyke T."/>
            <person name="Ryan C.M."/>
            <person name="Banfield J.F."/>
        </authorList>
    </citation>
    <scope>NUCLEOTIDE SEQUENCE [LARGE SCALE GENOMIC DNA]</scope>
</reference>
<evidence type="ECO:0000313" key="8">
    <source>
        <dbReference type="Proteomes" id="UP000231098"/>
    </source>
</evidence>
<gene>
    <name evidence="7" type="ORF">COT51_02465</name>
</gene>
<dbReference type="Gene3D" id="3.30.300.160">
    <property type="entry name" value="Type II secretion system, protein E, N-terminal domain"/>
    <property type="match status" value="1"/>
</dbReference>
<dbReference type="InterPro" id="IPR007831">
    <property type="entry name" value="T2SS_GspE_N"/>
</dbReference>
<dbReference type="InterPro" id="IPR037257">
    <property type="entry name" value="T2SS_E_N_sf"/>
</dbReference>
<feature type="coiled-coil region" evidence="4">
    <location>
        <begin position="163"/>
        <end position="190"/>
    </location>
</feature>
<keyword evidence="3" id="KW-0067">ATP-binding</keyword>
<comment type="similarity">
    <text evidence="1">Belongs to the GSP E family.</text>
</comment>
<dbReference type="EMBL" id="PEYV01000041">
    <property type="protein sequence ID" value="PIS21482.1"/>
    <property type="molecule type" value="Genomic_DNA"/>
</dbReference>
<keyword evidence="4" id="KW-0175">Coiled coil</keyword>
<evidence type="ECO:0000259" key="5">
    <source>
        <dbReference type="Pfam" id="PF00437"/>
    </source>
</evidence>
<dbReference type="GO" id="GO:0005886">
    <property type="term" value="C:plasma membrane"/>
    <property type="evidence" value="ECO:0007669"/>
    <property type="project" value="TreeGrafter"/>
</dbReference>